<keyword evidence="1" id="KW-0051">Antiviral defense</keyword>
<gene>
    <name evidence="2" type="ORF">AB5J58_33220</name>
</gene>
<dbReference type="AlphaFoldDB" id="A0AB39MEP0"/>
<accession>A0AB39MEP0</accession>
<sequence>MNNSPTKNFHVLLDRISLSTSERAAALSRAESVRENLKDCQLVRDCIVTGSMARSTAIRTFSDVDIIAVIEDDPEMAENSNLAISAISNFLSRTYSNIEDFDSAVHIALPNEPGVDVVPALLAGKNLSGHSLFKIPTERRAWIDYDPAEQNQRIEQLTQKLGDEFKHAIRLAKWWSRTNGSPIPSYEIEGVASRTFLGWPEMPPPPEALAAFLKEAAANSPKKVTDYGRSLVKEAALIAQEALDLAAQGDTTGSIDCWRCLLGEQFPTVVF</sequence>
<dbReference type="SUPFAM" id="SSF81301">
    <property type="entry name" value="Nucleotidyltransferase"/>
    <property type="match status" value="1"/>
</dbReference>
<dbReference type="InterPro" id="IPR043519">
    <property type="entry name" value="NT_sf"/>
</dbReference>
<protein>
    <submittedName>
        <fullName evidence="2">Nucleotidyltransferase domain-containing protein</fullName>
    </submittedName>
</protein>
<dbReference type="GO" id="GO:0051607">
    <property type="term" value="P:defense response to virus"/>
    <property type="evidence" value="ECO:0007669"/>
    <property type="project" value="UniProtKB-KW"/>
</dbReference>
<name>A0AB39MEP0_9ACTN</name>
<organism evidence="2">
    <name type="scientific">Streptomyces sp. R08</name>
    <dbReference type="NCBI Taxonomy" id="3238624"/>
    <lineage>
        <taxon>Bacteria</taxon>
        <taxon>Bacillati</taxon>
        <taxon>Actinomycetota</taxon>
        <taxon>Actinomycetes</taxon>
        <taxon>Kitasatosporales</taxon>
        <taxon>Streptomycetaceae</taxon>
        <taxon>Streptomyces</taxon>
    </lineage>
</organism>
<dbReference type="GO" id="GO:0016779">
    <property type="term" value="F:nucleotidyltransferase activity"/>
    <property type="evidence" value="ECO:0007669"/>
    <property type="project" value="InterPro"/>
</dbReference>
<evidence type="ECO:0000256" key="1">
    <source>
        <dbReference type="ARBA" id="ARBA00023118"/>
    </source>
</evidence>
<proteinExistence type="predicted"/>
<evidence type="ECO:0000313" key="2">
    <source>
        <dbReference type="EMBL" id="XDQ04712.1"/>
    </source>
</evidence>
<reference evidence="2" key="1">
    <citation type="submission" date="2024-07" db="EMBL/GenBank/DDBJ databases">
        <authorList>
            <person name="Yu S.T."/>
        </authorList>
    </citation>
    <scope>NUCLEOTIDE SEQUENCE</scope>
    <source>
        <strain evidence="2">R08</strain>
    </source>
</reference>
<dbReference type="InterPro" id="IPR006116">
    <property type="entry name" value="NT_2-5OAS_ClassI-CCAase"/>
</dbReference>
<dbReference type="RefSeq" id="WP_369190212.1">
    <property type="nucleotide sequence ID" value="NZ_CP163431.1"/>
</dbReference>
<dbReference type="EMBL" id="CP163431">
    <property type="protein sequence ID" value="XDQ04712.1"/>
    <property type="molecule type" value="Genomic_DNA"/>
</dbReference>
<dbReference type="Gene3D" id="3.30.460.10">
    <property type="entry name" value="Beta Polymerase, domain 2"/>
    <property type="match status" value="1"/>
</dbReference>
<dbReference type="Pfam" id="PF18144">
    <property type="entry name" value="SMODS"/>
    <property type="match status" value="1"/>
</dbReference>
<dbReference type="CDD" id="cd05400">
    <property type="entry name" value="NT_2-5OAS_ClassI-CCAase"/>
    <property type="match status" value="1"/>
</dbReference>